<sequence>MSVSLLHRPLSIWKHAKKHAHKNALFHHHLLI</sequence>
<accession>A0A0E9WI04</accession>
<protein>
    <submittedName>
        <fullName evidence="1">Uncharacterized protein</fullName>
    </submittedName>
</protein>
<dbReference type="EMBL" id="GBXM01018553">
    <property type="protein sequence ID" value="JAH90024.1"/>
    <property type="molecule type" value="Transcribed_RNA"/>
</dbReference>
<dbReference type="AlphaFoldDB" id="A0A0E9WI04"/>
<reference evidence="1" key="1">
    <citation type="submission" date="2014-11" db="EMBL/GenBank/DDBJ databases">
        <authorList>
            <person name="Amaro Gonzalez C."/>
        </authorList>
    </citation>
    <scope>NUCLEOTIDE SEQUENCE</scope>
</reference>
<organism evidence="1">
    <name type="scientific">Anguilla anguilla</name>
    <name type="common">European freshwater eel</name>
    <name type="synonym">Muraena anguilla</name>
    <dbReference type="NCBI Taxonomy" id="7936"/>
    <lineage>
        <taxon>Eukaryota</taxon>
        <taxon>Metazoa</taxon>
        <taxon>Chordata</taxon>
        <taxon>Craniata</taxon>
        <taxon>Vertebrata</taxon>
        <taxon>Euteleostomi</taxon>
        <taxon>Actinopterygii</taxon>
        <taxon>Neopterygii</taxon>
        <taxon>Teleostei</taxon>
        <taxon>Anguilliformes</taxon>
        <taxon>Anguillidae</taxon>
        <taxon>Anguilla</taxon>
    </lineage>
</organism>
<name>A0A0E9WI04_ANGAN</name>
<evidence type="ECO:0000313" key="1">
    <source>
        <dbReference type="EMBL" id="JAH90024.1"/>
    </source>
</evidence>
<reference evidence="1" key="2">
    <citation type="journal article" date="2015" name="Fish Shellfish Immunol.">
        <title>Early steps in the European eel (Anguilla anguilla)-Vibrio vulnificus interaction in the gills: Role of the RtxA13 toxin.</title>
        <authorList>
            <person name="Callol A."/>
            <person name="Pajuelo D."/>
            <person name="Ebbesson L."/>
            <person name="Teles M."/>
            <person name="MacKenzie S."/>
            <person name="Amaro C."/>
        </authorList>
    </citation>
    <scope>NUCLEOTIDE SEQUENCE</scope>
</reference>
<proteinExistence type="predicted"/>